<feature type="transmembrane region" description="Helical" evidence="10">
    <location>
        <begin position="268"/>
        <end position="288"/>
    </location>
</feature>
<keyword evidence="3" id="KW-0716">Sensory transduction</keyword>
<dbReference type="Pfam" id="PF02949">
    <property type="entry name" value="7tm_6"/>
    <property type="match status" value="1"/>
</dbReference>
<feature type="transmembrane region" description="Helical" evidence="10">
    <location>
        <begin position="50"/>
        <end position="73"/>
    </location>
</feature>
<dbReference type="PANTHER" id="PTHR21137">
    <property type="entry name" value="ODORANT RECEPTOR"/>
    <property type="match status" value="1"/>
</dbReference>
<sequence>MGKLKVLSSRIFPSDPSKGKIGSIQYNVWLAQLFGVPVVGLKAESPCLKIVLGIYGILITLVVTFIYTGFEIYDMILCWPNLDSLTQNICLSLTHIAGVLKLMAFYHGEFENKIPLTIYASLVGSTGVLGIMYLLHSQIFPYRVKLPDWMPLGTQLAYMGISVLVFALQIVAIDYLNVTMINQIRFQLKILNLAFEELKLDCVNKKEHINLNKRLQTIVEHHCLLRDLRNDVEDLFRLPVLIQFFTSLVIFAMTGFQAIVKAENSNGAALIYCYCGCIFCELFVYCWFGNEVSEQSKTLTSSGYSSHCLNRERLSQQA</sequence>
<name>A0A3G2LEL1_9MUSC</name>
<dbReference type="GO" id="GO:0005549">
    <property type="term" value="F:odorant binding"/>
    <property type="evidence" value="ECO:0007669"/>
    <property type="project" value="InterPro"/>
</dbReference>
<organism evidence="11">
    <name type="scientific">Bactrocera minax</name>
    <name type="common">Chinese citrus fly</name>
    <dbReference type="NCBI Taxonomy" id="104690"/>
    <lineage>
        <taxon>Eukaryota</taxon>
        <taxon>Metazoa</taxon>
        <taxon>Ecdysozoa</taxon>
        <taxon>Arthropoda</taxon>
        <taxon>Hexapoda</taxon>
        <taxon>Insecta</taxon>
        <taxon>Pterygota</taxon>
        <taxon>Neoptera</taxon>
        <taxon>Endopterygota</taxon>
        <taxon>Diptera</taxon>
        <taxon>Brachycera</taxon>
        <taxon>Muscomorpha</taxon>
        <taxon>Tephritoidea</taxon>
        <taxon>Tephritidae</taxon>
        <taxon>Bactrocera</taxon>
        <taxon>Tetradacus</taxon>
    </lineage>
</organism>
<evidence type="ECO:0000256" key="7">
    <source>
        <dbReference type="ARBA" id="ARBA00023136"/>
    </source>
</evidence>
<keyword evidence="9" id="KW-0807">Transducer</keyword>
<evidence type="ECO:0000256" key="2">
    <source>
        <dbReference type="ARBA" id="ARBA00022475"/>
    </source>
</evidence>
<feature type="transmembrane region" description="Helical" evidence="10">
    <location>
        <begin position="235"/>
        <end position="256"/>
    </location>
</feature>
<dbReference type="InterPro" id="IPR004117">
    <property type="entry name" value="7tm6_olfct_rcpt"/>
</dbReference>
<dbReference type="GO" id="GO:0007165">
    <property type="term" value="P:signal transduction"/>
    <property type="evidence" value="ECO:0007669"/>
    <property type="project" value="UniProtKB-KW"/>
</dbReference>
<dbReference type="GO" id="GO:0004984">
    <property type="term" value="F:olfactory receptor activity"/>
    <property type="evidence" value="ECO:0007669"/>
    <property type="project" value="InterPro"/>
</dbReference>
<keyword evidence="5" id="KW-0552">Olfaction</keyword>
<dbReference type="AlphaFoldDB" id="A0A3G2LEL1"/>
<feature type="transmembrane region" description="Helical" evidence="10">
    <location>
        <begin position="85"/>
        <end position="104"/>
    </location>
</feature>
<keyword evidence="8 11" id="KW-0675">Receptor</keyword>
<gene>
    <name evidence="11" type="primary">OR1-1</name>
</gene>
<evidence type="ECO:0000256" key="3">
    <source>
        <dbReference type="ARBA" id="ARBA00022606"/>
    </source>
</evidence>
<keyword evidence="7 10" id="KW-0472">Membrane</keyword>
<feature type="transmembrane region" description="Helical" evidence="10">
    <location>
        <begin position="116"/>
        <end position="136"/>
    </location>
</feature>
<keyword evidence="2" id="KW-1003">Cell membrane</keyword>
<evidence type="ECO:0000256" key="6">
    <source>
        <dbReference type="ARBA" id="ARBA00022989"/>
    </source>
</evidence>
<evidence type="ECO:0000256" key="5">
    <source>
        <dbReference type="ARBA" id="ARBA00022725"/>
    </source>
</evidence>
<evidence type="ECO:0000256" key="10">
    <source>
        <dbReference type="SAM" id="Phobius"/>
    </source>
</evidence>
<dbReference type="PANTHER" id="PTHR21137:SF35">
    <property type="entry name" value="ODORANT RECEPTOR 19A-RELATED"/>
    <property type="match status" value="1"/>
</dbReference>
<keyword evidence="4 10" id="KW-0812">Transmembrane</keyword>
<accession>A0A3G2LEL1</accession>
<evidence type="ECO:0000256" key="9">
    <source>
        <dbReference type="ARBA" id="ARBA00023224"/>
    </source>
</evidence>
<protein>
    <submittedName>
        <fullName evidence="11">Odorant receptor OR1-1</fullName>
    </submittedName>
</protein>
<comment type="subcellular location">
    <subcellularLocation>
        <location evidence="1">Cell membrane</location>
        <topology evidence="1">Multi-pass membrane protein</topology>
    </subcellularLocation>
</comment>
<reference evidence="11" key="1">
    <citation type="submission" date="2018-09" db="EMBL/GenBank/DDBJ databases">
        <title>Identification and expression analysis of chemosensory genes in citrus fruit fly Bactrocera minax.</title>
        <authorList>
            <person name="Lu Y."/>
            <person name="Yu T."/>
            <person name="Cheng J."/>
        </authorList>
    </citation>
    <scope>NUCLEOTIDE SEQUENCE</scope>
    <source>
        <strain evidence="11">Bmi010399</strain>
    </source>
</reference>
<dbReference type="GO" id="GO:0005886">
    <property type="term" value="C:plasma membrane"/>
    <property type="evidence" value="ECO:0007669"/>
    <property type="project" value="UniProtKB-SubCell"/>
</dbReference>
<dbReference type="EMBL" id="MH937277">
    <property type="protein sequence ID" value="AYN70692.1"/>
    <property type="molecule type" value="mRNA"/>
</dbReference>
<keyword evidence="6 10" id="KW-1133">Transmembrane helix</keyword>
<proteinExistence type="evidence at transcript level"/>
<evidence type="ECO:0000256" key="4">
    <source>
        <dbReference type="ARBA" id="ARBA00022692"/>
    </source>
</evidence>
<evidence type="ECO:0000256" key="1">
    <source>
        <dbReference type="ARBA" id="ARBA00004651"/>
    </source>
</evidence>
<feature type="transmembrane region" description="Helical" evidence="10">
    <location>
        <begin position="156"/>
        <end position="176"/>
    </location>
</feature>
<evidence type="ECO:0000313" key="11">
    <source>
        <dbReference type="EMBL" id="AYN70692.1"/>
    </source>
</evidence>
<evidence type="ECO:0000256" key="8">
    <source>
        <dbReference type="ARBA" id="ARBA00023170"/>
    </source>
</evidence>